<evidence type="ECO:0000313" key="7">
    <source>
        <dbReference type="Proteomes" id="UP000240571"/>
    </source>
</evidence>
<dbReference type="SUPFAM" id="SSF48576">
    <property type="entry name" value="Terpenoid synthases"/>
    <property type="match status" value="1"/>
</dbReference>
<reference evidence="4 6" key="1">
    <citation type="submission" date="2016-06" db="EMBL/GenBank/DDBJ databases">
        <title>Draft genome sequence of Pseudomonas sp. S1E40, a novel strain antagonistic activity to fungal plant pathogen.</title>
        <authorList>
            <person name="Tambong J.T."/>
            <person name="Tchagang C."/>
            <person name="Xu R."/>
        </authorList>
    </citation>
    <scope>NUCLEOTIDE SEQUENCE [LARGE SCALE GENOMIC DNA]</scope>
    <source>
        <strain evidence="4 6">S1E40</strain>
    </source>
</reference>
<dbReference type="PANTHER" id="PTHR12001">
    <property type="entry name" value="GERANYLGERANYL PYROPHOSPHATE SYNTHASE"/>
    <property type="match status" value="1"/>
</dbReference>
<evidence type="ECO:0000256" key="2">
    <source>
        <dbReference type="ARBA" id="ARBA00022842"/>
    </source>
</evidence>
<dbReference type="GO" id="GO:0004659">
    <property type="term" value="F:prenyltransferase activity"/>
    <property type="evidence" value="ECO:0007669"/>
    <property type="project" value="InterPro"/>
</dbReference>
<dbReference type="InterPro" id="IPR000092">
    <property type="entry name" value="Polyprenyl_synt"/>
</dbReference>
<keyword evidence="1" id="KW-0479">Metal-binding</keyword>
<dbReference type="EMBL" id="MAUE01000026">
    <property type="protein sequence ID" value="OCW24641.1"/>
    <property type="molecule type" value="Genomic_DNA"/>
</dbReference>
<accession>A0A2T4G0K4</accession>
<gene>
    <name evidence="4" type="ORF">BBG20_19410</name>
    <name evidence="5" type="ORF">C9382_13000</name>
</gene>
<keyword evidence="6" id="KW-1185">Reference proteome</keyword>
<evidence type="ECO:0000313" key="4">
    <source>
        <dbReference type="EMBL" id="OCW24641.1"/>
    </source>
</evidence>
<evidence type="ECO:0000313" key="6">
    <source>
        <dbReference type="Proteomes" id="UP000095081"/>
    </source>
</evidence>
<sequence length="327" mass="37383">MKQLPESTESFASQLYSETRTAWKRPFDYQENQPGKKVRIEMTEALAELYGVSGDIVAIVWTVAENFNDSCLMHDDIIDEDEVRRGAPAAWVKYGIPVALISGMYGYLAGLQALAGTRNVDLVRVGLESLERMHIGQCLDVKINSGKRLPTREEYRLISEANTGCLFLLILDAFQVLQPLPMAVYQPLRSLLLTLSLYYRFQNDYCDMNHIPWFEKKGFAPDLDSGPKSYLMLLAGKTLAKRIRSDEEKREIIRAYGQQGVFDQALQEMDDTFKKMLSDMDEVDNQIARYQAAQGETLGQARRFKALLQRLEFKQDLKDNYYLTLVA</sequence>
<evidence type="ECO:0000313" key="5">
    <source>
        <dbReference type="EMBL" id="PTC29155.1"/>
    </source>
</evidence>
<dbReference type="GO" id="GO:0046872">
    <property type="term" value="F:metal ion binding"/>
    <property type="evidence" value="ECO:0007669"/>
    <property type="project" value="UniProtKB-KW"/>
</dbReference>
<reference evidence="5 7" key="2">
    <citation type="submission" date="2018-03" db="EMBL/GenBank/DDBJ databases">
        <title>Diversity of bacteria associated with corn roots inoculated with woodland soils in Canada, and Description of Pseudomonas aylmerense sp. nov.</title>
        <authorList>
            <person name="Tambong J.T."/>
            <person name="Xu R."/>
            <person name="Tchagang C."/>
        </authorList>
    </citation>
    <scope>NUCLEOTIDE SEQUENCE [LARGE SCALE GENOMIC DNA]</scope>
    <source>
        <strain evidence="5 7">S1E44</strain>
    </source>
</reference>
<dbReference type="Proteomes" id="UP000240571">
    <property type="component" value="Unassembled WGS sequence"/>
</dbReference>
<comment type="similarity">
    <text evidence="3">Belongs to the FPP/GGPP synthase family.</text>
</comment>
<dbReference type="PROSITE" id="PS00723">
    <property type="entry name" value="POLYPRENYL_SYNTHASE_1"/>
    <property type="match status" value="1"/>
</dbReference>
<dbReference type="AlphaFoldDB" id="A0A2T4G0K4"/>
<name>A0A2T4G0K4_9PSED</name>
<organism evidence="5 7">
    <name type="scientific">Pseudomonas aylmerensis</name>
    <dbReference type="NCBI Taxonomy" id="1869229"/>
    <lineage>
        <taxon>Bacteria</taxon>
        <taxon>Pseudomonadati</taxon>
        <taxon>Pseudomonadota</taxon>
        <taxon>Gammaproteobacteria</taxon>
        <taxon>Pseudomonadales</taxon>
        <taxon>Pseudomonadaceae</taxon>
        <taxon>Pseudomonas</taxon>
    </lineage>
</organism>
<evidence type="ECO:0000256" key="1">
    <source>
        <dbReference type="ARBA" id="ARBA00022723"/>
    </source>
</evidence>
<evidence type="ECO:0000256" key="3">
    <source>
        <dbReference type="RuleBase" id="RU004466"/>
    </source>
</evidence>
<dbReference type="EMBL" id="PYWW01000028">
    <property type="protein sequence ID" value="PTC29155.1"/>
    <property type="molecule type" value="Genomic_DNA"/>
</dbReference>
<dbReference type="InterPro" id="IPR008949">
    <property type="entry name" value="Isoprenoid_synthase_dom_sf"/>
</dbReference>
<dbReference type="Pfam" id="PF00348">
    <property type="entry name" value="polyprenyl_synt"/>
    <property type="match status" value="1"/>
</dbReference>
<protein>
    <submittedName>
        <fullName evidence="5">Uncharacterized protein</fullName>
    </submittedName>
</protein>
<comment type="caution">
    <text evidence="5">The sequence shown here is derived from an EMBL/GenBank/DDBJ whole genome shotgun (WGS) entry which is preliminary data.</text>
</comment>
<keyword evidence="3" id="KW-0808">Transferase</keyword>
<proteinExistence type="inferred from homology"/>
<keyword evidence="2" id="KW-0460">Magnesium</keyword>
<dbReference type="RefSeq" id="WP_065906071.1">
    <property type="nucleotide sequence ID" value="NZ_MAUE01000026.1"/>
</dbReference>
<dbReference type="GO" id="GO:0008299">
    <property type="term" value="P:isoprenoid biosynthetic process"/>
    <property type="evidence" value="ECO:0007669"/>
    <property type="project" value="InterPro"/>
</dbReference>
<dbReference type="PANTHER" id="PTHR12001:SF44">
    <property type="entry name" value="GERANYLGERANYL PYROPHOSPHATE SYNTHASE"/>
    <property type="match status" value="1"/>
</dbReference>
<dbReference type="OrthoDB" id="9805316at2"/>
<dbReference type="InterPro" id="IPR033749">
    <property type="entry name" value="Polyprenyl_synt_CS"/>
</dbReference>
<dbReference type="Gene3D" id="1.10.600.10">
    <property type="entry name" value="Farnesyl Diphosphate Synthase"/>
    <property type="match status" value="1"/>
</dbReference>
<dbReference type="Proteomes" id="UP000095081">
    <property type="component" value="Unassembled WGS sequence"/>
</dbReference>